<dbReference type="InterPro" id="IPR050259">
    <property type="entry name" value="SDR"/>
</dbReference>
<protein>
    <recommendedName>
        <fullName evidence="5">3-oxoacyl-[acyl-carrier protein] reductase</fullName>
    </recommendedName>
</protein>
<evidence type="ECO:0000256" key="2">
    <source>
        <dbReference type="RuleBase" id="RU000363"/>
    </source>
</evidence>
<dbReference type="CDD" id="cd05233">
    <property type="entry name" value="SDR_c"/>
    <property type="match status" value="1"/>
</dbReference>
<dbReference type="Gene3D" id="3.40.50.720">
    <property type="entry name" value="NAD(P)-binding Rossmann-like Domain"/>
    <property type="match status" value="1"/>
</dbReference>
<evidence type="ECO:0008006" key="5">
    <source>
        <dbReference type="Google" id="ProtNLM"/>
    </source>
</evidence>
<comment type="similarity">
    <text evidence="1 2">Belongs to the short-chain dehydrogenases/reductases (SDR) family.</text>
</comment>
<proteinExistence type="inferred from homology"/>
<organism evidence="3 4">
    <name type="scientific">Paraburkholderia dioscoreae</name>
    <dbReference type="NCBI Taxonomy" id="2604047"/>
    <lineage>
        <taxon>Bacteria</taxon>
        <taxon>Pseudomonadati</taxon>
        <taxon>Pseudomonadota</taxon>
        <taxon>Betaproteobacteria</taxon>
        <taxon>Burkholderiales</taxon>
        <taxon>Burkholderiaceae</taxon>
        <taxon>Paraburkholderia</taxon>
    </lineage>
</organism>
<dbReference type="KEGG" id="pdio:PDMSB3_1766"/>
<gene>
    <name evidence="3" type="ORF">PDMSB3_1766</name>
</gene>
<reference evidence="3 4" key="1">
    <citation type="submission" date="2019-08" db="EMBL/GenBank/DDBJ databases">
        <authorList>
            <person name="Herpell B J."/>
        </authorList>
    </citation>
    <scope>NUCLEOTIDE SEQUENCE [LARGE SCALE GENOMIC DNA]</scope>
    <source>
        <strain evidence="4">Msb3</strain>
    </source>
</reference>
<evidence type="ECO:0000313" key="3">
    <source>
        <dbReference type="EMBL" id="VVD28222.1"/>
    </source>
</evidence>
<accession>A0A5Q4YV70</accession>
<dbReference type="RefSeq" id="WP_007182221.1">
    <property type="nucleotide sequence ID" value="NZ_LR699553.1"/>
</dbReference>
<dbReference type="EMBL" id="LR699553">
    <property type="protein sequence ID" value="VVD28222.1"/>
    <property type="molecule type" value="Genomic_DNA"/>
</dbReference>
<dbReference type="PRINTS" id="PR00081">
    <property type="entry name" value="GDHRDH"/>
</dbReference>
<evidence type="ECO:0000313" key="4">
    <source>
        <dbReference type="Proteomes" id="UP000325811"/>
    </source>
</evidence>
<sequence>MLNQTTAVITGGTAGLGRACAEALLEAGAAGVLINGRNAARAEATRAELQQRFPGATVALSIGDAAQPQIAEKIMADAMASLGRIDVLVNSTGGNDMPRLLHEIAVAEIPGILERGLFAQILCSRAALHYMREARRGAIINIASDAAKLPTPGESVIGAAMAGIVMFTRGLATEGKHDGVRANIVTPSITSGTDHYDKIMADPFAGKLFGKAEKMAKLGVVTREELAGLVVFLASPAAAKITGQAISITGGISAV</sequence>
<dbReference type="AlphaFoldDB" id="A0A5Q4YV70"/>
<dbReference type="SUPFAM" id="SSF51735">
    <property type="entry name" value="NAD(P)-binding Rossmann-fold domains"/>
    <property type="match status" value="1"/>
</dbReference>
<dbReference type="PANTHER" id="PTHR42879">
    <property type="entry name" value="3-OXOACYL-(ACYL-CARRIER-PROTEIN) REDUCTASE"/>
    <property type="match status" value="1"/>
</dbReference>
<dbReference type="Proteomes" id="UP000325811">
    <property type="component" value="Chromosome I"/>
</dbReference>
<dbReference type="Pfam" id="PF00106">
    <property type="entry name" value="adh_short"/>
    <property type="match status" value="1"/>
</dbReference>
<dbReference type="InterPro" id="IPR002347">
    <property type="entry name" value="SDR_fam"/>
</dbReference>
<dbReference type="PRINTS" id="PR00080">
    <property type="entry name" value="SDRFAMILY"/>
</dbReference>
<name>A0A5Q4YV70_9BURK</name>
<dbReference type="InterPro" id="IPR036291">
    <property type="entry name" value="NAD(P)-bd_dom_sf"/>
</dbReference>
<keyword evidence="4" id="KW-1185">Reference proteome</keyword>
<evidence type="ECO:0000256" key="1">
    <source>
        <dbReference type="ARBA" id="ARBA00006484"/>
    </source>
</evidence>